<evidence type="ECO:0000256" key="8">
    <source>
        <dbReference type="ARBA" id="ARBA00022833"/>
    </source>
</evidence>
<dbReference type="NCBIfam" id="TIGR01354">
    <property type="entry name" value="cyt_deam_tetra"/>
    <property type="match status" value="1"/>
</dbReference>
<evidence type="ECO:0000256" key="14">
    <source>
        <dbReference type="PIRSR" id="PIRSR606262-3"/>
    </source>
</evidence>
<evidence type="ECO:0000256" key="1">
    <source>
        <dbReference type="ARBA" id="ARBA00001947"/>
    </source>
</evidence>
<evidence type="ECO:0000259" key="16">
    <source>
        <dbReference type="PROSITE" id="PS51747"/>
    </source>
</evidence>
<dbReference type="GO" id="GO:0008270">
    <property type="term" value="F:zinc ion binding"/>
    <property type="evidence" value="ECO:0007669"/>
    <property type="project" value="UniProtKB-UniRule"/>
</dbReference>
<dbReference type="InterPro" id="IPR002125">
    <property type="entry name" value="CMP_dCMP_dom"/>
</dbReference>
<dbReference type="SUPFAM" id="SSF53927">
    <property type="entry name" value="Cytidine deaminase-like"/>
    <property type="match status" value="1"/>
</dbReference>
<organism evidence="17">
    <name type="scientific">Dictyoglomus turgidum</name>
    <dbReference type="NCBI Taxonomy" id="513050"/>
    <lineage>
        <taxon>Bacteria</taxon>
        <taxon>Pseudomonadati</taxon>
        <taxon>Dictyoglomota</taxon>
        <taxon>Dictyoglomia</taxon>
        <taxon>Dictyoglomales</taxon>
        <taxon>Dictyoglomaceae</taxon>
        <taxon>Dictyoglomus</taxon>
    </lineage>
</organism>
<feature type="binding site" evidence="13">
    <location>
        <begin position="42"/>
        <end position="48"/>
    </location>
    <ligand>
        <name>substrate</name>
    </ligand>
</feature>
<keyword evidence="8 14" id="KW-0862">Zinc</keyword>
<evidence type="ECO:0000256" key="15">
    <source>
        <dbReference type="RuleBase" id="RU364006"/>
    </source>
</evidence>
<dbReference type="FunFam" id="3.40.140.10:FF:000008">
    <property type="entry name" value="Cytidine deaminase"/>
    <property type="match status" value="1"/>
</dbReference>
<keyword evidence="7 15" id="KW-0378">Hydrolase</keyword>
<comment type="catalytic activity">
    <reaction evidence="10 15">
        <text>2'-deoxycytidine + H2O + H(+) = 2'-deoxyuridine + NH4(+)</text>
        <dbReference type="Rhea" id="RHEA:13433"/>
        <dbReference type="ChEBI" id="CHEBI:15377"/>
        <dbReference type="ChEBI" id="CHEBI:15378"/>
        <dbReference type="ChEBI" id="CHEBI:15698"/>
        <dbReference type="ChEBI" id="CHEBI:16450"/>
        <dbReference type="ChEBI" id="CHEBI:28938"/>
        <dbReference type="EC" id="3.5.4.5"/>
    </reaction>
</comment>
<evidence type="ECO:0000256" key="2">
    <source>
        <dbReference type="ARBA" id="ARBA00003949"/>
    </source>
</evidence>
<dbReference type="GO" id="GO:0072527">
    <property type="term" value="P:pyrimidine-containing compound metabolic process"/>
    <property type="evidence" value="ECO:0007669"/>
    <property type="project" value="UniProtKB-ARBA"/>
</dbReference>
<feature type="binding site" evidence="14">
    <location>
        <position position="89"/>
    </location>
    <ligand>
        <name>Zn(2+)</name>
        <dbReference type="ChEBI" id="CHEBI:29105"/>
        <note>catalytic</note>
    </ligand>
</feature>
<comment type="cofactor">
    <cofactor evidence="1 14 15">
        <name>Zn(2+)</name>
        <dbReference type="ChEBI" id="CHEBI:29105"/>
    </cofactor>
</comment>
<gene>
    <name evidence="17" type="primary">cdd</name>
    <name evidence="17" type="ORF">ENV35_00420</name>
</gene>
<dbReference type="CDD" id="cd01283">
    <property type="entry name" value="cytidine_deaminase"/>
    <property type="match status" value="1"/>
</dbReference>
<dbReference type="NCBIfam" id="NF004064">
    <property type="entry name" value="PRK05578.1"/>
    <property type="match status" value="1"/>
</dbReference>
<comment type="function">
    <text evidence="2 15">This enzyme scavenges exogenous and endogenous cytidine and 2'-deoxycytidine for UMP synthesis.</text>
</comment>
<dbReference type="PANTHER" id="PTHR11644:SF2">
    <property type="entry name" value="CYTIDINE DEAMINASE"/>
    <property type="match status" value="1"/>
</dbReference>
<dbReference type="PANTHER" id="PTHR11644">
    <property type="entry name" value="CYTIDINE DEAMINASE"/>
    <property type="match status" value="1"/>
</dbReference>
<dbReference type="PROSITE" id="PS00903">
    <property type="entry name" value="CYT_DCMP_DEAMINASES_1"/>
    <property type="match status" value="1"/>
</dbReference>
<evidence type="ECO:0000256" key="13">
    <source>
        <dbReference type="PIRSR" id="PIRSR606262-2"/>
    </source>
</evidence>
<dbReference type="Gene3D" id="3.40.140.10">
    <property type="entry name" value="Cytidine Deaminase, domain 2"/>
    <property type="match status" value="1"/>
</dbReference>
<dbReference type="EC" id="3.5.4.5" evidence="4 15"/>
<dbReference type="InterPro" id="IPR050202">
    <property type="entry name" value="Cyt/Deoxycyt_deaminase"/>
</dbReference>
<protein>
    <recommendedName>
        <fullName evidence="5 15">Cytidine deaminase</fullName>
        <ecNumber evidence="4 15">3.5.4.5</ecNumber>
    </recommendedName>
    <alternativeName>
        <fullName evidence="9 15">Cytidine aminohydrolase</fullName>
    </alternativeName>
</protein>
<evidence type="ECO:0000256" key="12">
    <source>
        <dbReference type="PIRSR" id="PIRSR606262-1"/>
    </source>
</evidence>
<dbReference type="Pfam" id="PF00383">
    <property type="entry name" value="dCMP_cyt_deam_1"/>
    <property type="match status" value="1"/>
</dbReference>
<dbReference type="InterPro" id="IPR006262">
    <property type="entry name" value="Cyt_deam_tetra"/>
</dbReference>
<evidence type="ECO:0000256" key="3">
    <source>
        <dbReference type="ARBA" id="ARBA00006576"/>
    </source>
</evidence>
<keyword evidence="6 14" id="KW-0479">Metal-binding</keyword>
<dbReference type="PROSITE" id="PS51747">
    <property type="entry name" value="CYT_DCMP_DEAMINASES_2"/>
    <property type="match status" value="1"/>
</dbReference>
<feature type="binding site" evidence="14">
    <location>
        <position position="86"/>
    </location>
    <ligand>
        <name>Zn(2+)</name>
        <dbReference type="ChEBI" id="CHEBI:29105"/>
        <note>catalytic</note>
    </ligand>
</feature>
<feature type="active site" description="Proton donor" evidence="12">
    <location>
        <position position="55"/>
    </location>
</feature>
<accession>A0A7C3SPT9</accession>
<evidence type="ECO:0000313" key="17">
    <source>
        <dbReference type="EMBL" id="HGB30322.1"/>
    </source>
</evidence>
<evidence type="ECO:0000256" key="10">
    <source>
        <dbReference type="ARBA" id="ARBA00049252"/>
    </source>
</evidence>
<dbReference type="GO" id="GO:0042802">
    <property type="term" value="F:identical protein binding"/>
    <property type="evidence" value="ECO:0007669"/>
    <property type="project" value="UniProtKB-ARBA"/>
</dbReference>
<proteinExistence type="inferred from homology"/>
<dbReference type="GO" id="GO:0005829">
    <property type="term" value="C:cytosol"/>
    <property type="evidence" value="ECO:0007669"/>
    <property type="project" value="TreeGrafter"/>
</dbReference>
<comment type="caution">
    <text evidence="17">The sequence shown here is derived from an EMBL/GenBank/DDBJ whole genome shotgun (WGS) entry which is preliminary data.</text>
</comment>
<evidence type="ECO:0000256" key="4">
    <source>
        <dbReference type="ARBA" id="ARBA00012783"/>
    </source>
</evidence>
<evidence type="ECO:0000256" key="6">
    <source>
        <dbReference type="ARBA" id="ARBA00022723"/>
    </source>
</evidence>
<dbReference type="AlphaFoldDB" id="A0A7C3SPT9"/>
<comment type="similarity">
    <text evidence="3 15">Belongs to the cytidine and deoxycytidylate deaminase family.</text>
</comment>
<dbReference type="InterPro" id="IPR016192">
    <property type="entry name" value="APOBEC/CMP_deaminase_Zn-bd"/>
</dbReference>
<evidence type="ECO:0000256" key="5">
    <source>
        <dbReference type="ARBA" id="ARBA00018266"/>
    </source>
</evidence>
<evidence type="ECO:0000256" key="11">
    <source>
        <dbReference type="ARBA" id="ARBA00049558"/>
    </source>
</evidence>
<name>A0A7C3SPT9_9BACT</name>
<dbReference type="GO" id="GO:0055086">
    <property type="term" value="P:nucleobase-containing small molecule metabolic process"/>
    <property type="evidence" value="ECO:0007669"/>
    <property type="project" value="UniProtKB-ARBA"/>
</dbReference>
<dbReference type="InterPro" id="IPR016193">
    <property type="entry name" value="Cytidine_deaminase-like"/>
</dbReference>
<dbReference type="GO" id="GO:0004126">
    <property type="term" value="F:cytidine deaminase activity"/>
    <property type="evidence" value="ECO:0007669"/>
    <property type="project" value="UniProtKB-UniRule"/>
</dbReference>
<reference evidence="17" key="1">
    <citation type="journal article" date="2020" name="mSystems">
        <title>Genome- and Community-Level Interaction Insights into Carbon Utilization and Element Cycling Functions of Hydrothermarchaeota in Hydrothermal Sediment.</title>
        <authorList>
            <person name="Zhou Z."/>
            <person name="Liu Y."/>
            <person name="Xu W."/>
            <person name="Pan J."/>
            <person name="Luo Z.H."/>
            <person name="Li M."/>
        </authorList>
    </citation>
    <scope>NUCLEOTIDE SEQUENCE [LARGE SCALE GENOMIC DNA]</scope>
    <source>
        <strain evidence="17">SpSt-751</strain>
    </source>
</reference>
<sequence length="130" mass="14586">MDDKDLLKIARDILKFSYSPYSNFPVGAVLLTKNGKIYTGVNIENASYGLTICAERVAIFKAVSEGEKEFLKIVIVGKDGNGVPPCGACRQVMMEFSPKMEVLLYNSHEDSFNKYKVEDLLPHSFKLEEK</sequence>
<comment type="catalytic activity">
    <reaction evidence="11 15">
        <text>cytidine + H2O + H(+) = uridine + NH4(+)</text>
        <dbReference type="Rhea" id="RHEA:16069"/>
        <dbReference type="ChEBI" id="CHEBI:15377"/>
        <dbReference type="ChEBI" id="CHEBI:15378"/>
        <dbReference type="ChEBI" id="CHEBI:16704"/>
        <dbReference type="ChEBI" id="CHEBI:17562"/>
        <dbReference type="ChEBI" id="CHEBI:28938"/>
        <dbReference type="EC" id="3.5.4.5"/>
    </reaction>
</comment>
<dbReference type="EMBL" id="DTGA01000012">
    <property type="protein sequence ID" value="HGB30322.1"/>
    <property type="molecule type" value="Genomic_DNA"/>
</dbReference>
<feature type="binding site" evidence="14">
    <location>
        <position position="53"/>
    </location>
    <ligand>
        <name>Zn(2+)</name>
        <dbReference type="ChEBI" id="CHEBI:29105"/>
        <note>catalytic</note>
    </ligand>
</feature>
<feature type="domain" description="CMP/dCMP-type deaminase" evidence="16">
    <location>
        <begin position="1"/>
        <end position="128"/>
    </location>
</feature>
<evidence type="ECO:0000256" key="9">
    <source>
        <dbReference type="ARBA" id="ARBA00032005"/>
    </source>
</evidence>
<evidence type="ECO:0000256" key="7">
    <source>
        <dbReference type="ARBA" id="ARBA00022801"/>
    </source>
</evidence>